<proteinExistence type="predicted"/>
<organism evidence="1 2">
    <name type="scientific">Filimonas effusa</name>
    <dbReference type="NCBI Taxonomy" id="2508721"/>
    <lineage>
        <taxon>Bacteria</taxon>
        <taxon>Pseudomonadati</taxon>
        <taxon>Bacteroidota</taxon>
        <taxon>Chitinophagia</taxon>
        <taxon>Chitinophagales</taxon>
        <taxon>Chitinophagaceae</taxon>
        <taxon>Filimonas</taxon>
    </lineage>
</organism>
<comment type="caution">
    <text evidence="1">The sequence shown here is derived from an EMBL/GenBank/DDBJ whole genome shotgun (WGS) entry which is preliminary data.</text>
</comment>
<keyword evidence="2" id="KW-1185">Reference proteome</keyword>
<gene>
    <name evidence="1" type="ORF">ESB13_12855</name>
</gene>
<dbReference type="OrthoDB" id="987125at2"/>
<evidence type="ECO:0000313" key="1">
    <source>
        <dbReference type="EMBL" id="RXK83008.1"/>
    </source>
</evidence>
<name>A0A4Q1D3V0_9BACT</name>
<dbReference type="AlphaFoldDB" id="A0A4Q1D3V0"/>
<dbReference type="Proteomes" id="UP000290545">
    <property type="component" value="Unassembled WGS sequence"/>
</dbReference>
<reference evidence="1 2" key="1">
    <citation type="submission" date="2019-01" db="EMBL/GenBank/DDBJ databases">
        <title>Filimonas sp. strain TTM-71.</title>
        <authorList>
            <person name="Chen W.-M."/>
        </authorList>
    </citation>
    <scope>NUCLEOTIDE SEQUENCE [LARGE SCALE GENOMIC DNA]</scope>
    <source>
        <strain evidence="1 2">TTM-71</strain>
    </source>
</reference>
<evidence type="ECO:0000313" key="2">
    <source>
        <dbReference type="Proteomes" id="UP000290545"/>
    </source>
</evidence>
<dbReference type="RefSeq" id="WP_129003895.1">
    <property type="nucleotide sequence ID" value="NZ_SDHZ01000002.1"/>
</dbReference>
<sequence>MSYTHLAYLKPGKSIDLETLENNIAARYEGMKNSTKPVIVDEAGMLRISFNSYNFYITLVSASHVAVEARETAEQVDKDWAENAYDKGALKESTIRLDFYGDADPEMEYFNDSLFILEEIEKTGDTIIFHSN</sequence>
<dbReference type="EMBL" id="SDHZ01000002">
    <property type="protein sequence ID" value="RXK83008.1"/>
    <property type="molecule type" value="Genomic_DNA"/>
</dbReference>
<accession>A0A4Q1D3V0</accession>
<protein>
    <submittedName>
        <fullName evidence="1">Uncharacterized protein</fullName>
    </submittedName>
</protein>